<gene>
    <name evidence="1" type="ORF">PEVE_00002710</name>
</gene>
<name>A0ABN8LV55_9CNID</name>
<dbReference type="Proteomes" id="UP001159427">
    <property type="component" value="Unassembled WGS sequence"/>
</dbReference>
<comment type="caution">
    <text evidence="1">The sequence shown here is derived from an EMBL/GenBank/DDBJ whole genome shotgun (WGS) entry which is preliminary data.</text>
</comment>
<organism evidence="1 2">
    <name type="scientific">Porites evermanni</name>
    <dbReference type="NCBI Taxonomy" id="104178"/>
    <lineage>
        <taxon>Eukaryota</taxon>
        <taxon>Metazoa</taxon>
        <taxon>Cnidaria</taxon>
        <taxon>Anthozoa</taxon>
        <taxon>Hexacorallia</taxon>
        <taxon>Scleractinia</taxon>
        <taxon>Fungiina</taxon>
        <taxon>Poritidae</taxon>
        <taxon>Porites</taxon>
    </lineage>
</organism>
<protein>
    <submittedName>
        <fullName evidence="1">Uncharacterized protein</fullName>
    </submittedName>
</protein>
<evidence type="ECO:0000313" key="2">
    <source>
        <dbReference type="Proteomes" id="UP001159427"/>
    </source>
</evidence>
<dbReference type="EMBL" id="CALNXI010000116">
    <property type="protein sequence ID" value="CAH3019435.1"/>
    <property type="molecule type" value="Genomic_DNA"/>
</dbReference>
<evidence type="ECO:0000313" key="1">
    <source>
        <dbReference type="EMBL" id="CAH3019435.1"/>
    </source>
</evidence>
<reference evidence="1 2" key="1">
    <citation type="submission" date="2022-05" db="EMBL/GenBank/DDBJ databases">
        <authorList>
            <consortium name="Genoscope - CEA"/>
            <person name="William W."/>
        </authorList>
    </citation>
    <scope>NUCLEOTIDE SEQUENCE [LARGE SCALE GENOMIC DNA]</scope>
</reference>
<accession>A0ABN8LV55</accession>
<proteinExistence type="predicted"/>
<sequence>MGKKVTKLSESYTLVPGVTVTKSKVPVPEVCGLQKPGCSLMSKAVAQENDSCNHLSKIITEGNYDTACGRAELHVSWAAYHSRRREQAVTRVHGPAAVTALLPLFLDDLKSLAMICHSMNMMLVLCTSFGRHRMLSGKHVSQNVTPHYLMNGANREQLKRHSSISENLCSAPSWMSWRGTDQSMKGTSFCMWRL</sequence>
<keyword evidence="2" id="KW-1185">Reference proteome</keyword>